<protein>
    <submittedName>
        <fullName evidence="4">Uncharacterized protein</fullName>
    </submittedName>
</protein>
<dbReference type="WBParaSite" id="jg19349">
    <property type="protein sequence ID" value="jg19349"/>
    <property type="gene ID" value="jg19349"/>
</dbReference>
<sequence>MSAESCPDSPCMSPCYKSFVFDSPSDGCDETKDLPNVSQNNDLNTVQLLQSKINVLNATITHQKIKFDQEYNEIQSQHQNRIDKLQKRAEKAEQAKSSVQPSAELEKLAKENRQLNTTISDLHQLLADQMARSSSENEQLCANIAELERKLHNQLLNPDNKDSMREQVKMAQMAEAKAARTKDLEMECRRLKSLVSQLQIKLAEEEEKQKLLAENFSHLKVQLAACRSENDDMRLSHKASSKQASDTIFNLKQQLSQNTKEQAEQVSKMRQELDEVYQEKLRAAQRKNLNYPKCVKNWTREVKECKKRIEALVNKLVAYRSENEDMKMAYEASSKQDSDIIFNLTQQLSQNSEEQAQQISKMRQELKATYEEKLTRVQEKNRRIGDEIGGRHNKVKQSFVNEPVQNLNPKYFNMCRQSLENMVDSYQQRLIDMEKEYQSLKLDETIKQKEINVLKSNLAVVVEQQLRERQESEAKISAVRVGAKMSAKENYRSTFSSNKKFVTYPKPSRKRKSFYSKETAGKKAK</sequence>
<proteinExistence type="predicted"/>
<accession>A0A915DHL6</accession>
<evidence type="ECO:0000313" key="3">
    <source>
        <dbReference type="Proteomes" id="UP000887574"/>
    </source>
</evidence>
<organism evidence="3 4">
    <name type="scientific">Ditylenchus dipsaci</name>
    <dbReference type="NCBI Taxonomy" id="166011"/>
    <lineage>
        <taxon>Eukaryota</taxon>
        <taxon>Metazoa</taxon>
        <taxon>Ecdysozoa</taxon>
        <taxon>Nematoda</taxon>
        <taxon>Chromadorea</taxon>
        <taxon>Rhabditida</taxon>
        <taxon>Tylenchina</taxon>
        <taxon>Tylenchomorpha</taxon>
        <taxon>Sphaerularioidea</taxon>
        <taxon>Anguinidae</taxon>
        <taxon>Anguininae</taxon>
        <taxon>Ditylenchus</taxon>
    </lineage>
</organism>
<feature type="coiled-coil region" evidence="1">
    <location>
        <begin position="252"/>
        <end position="387"/>
    </location>
</feature>
<keyword evidence="1" id="KW-0175">Coiled coil</keyword>
<feature type="coiled-coil region" evidence="1">
    <location>
        <begin position="181"/>
        <end position="215"/>
    </location>
</feature>
<evidence type="ECO:0000256" key="1">
    <source>
        <dbReference type="SAM" id="Coils"/>
    </source>
</evidence>
<dbReference type="AlphaFoldDB" id="A0A915DHL6"/>
<evidence type="ECO:0000313" key="4">
    <source>
        <dbReference type="WBParaSite" id="jg19349"/>
    </source>
</evidence>
<feature type="region of interest" description="Disordered" evidence="2">
    <location>
        <begin position="498"/>
        <end position="525"/>
    </location>
</feature>
<reference evidence="4" key="1">
    <citation type="submission" date="2022-11" db="UniProtKB">
        <authorList>
            <consortium name="WormBaseParasite"/>
        </authorList>
    </citation>
    <scope>IDENTIFICATION</scope>
</reference>
<dbReference type="Proteomes" id="UP000887574">
    <property type="component" value="Unplaced"/>
</dbReference>
<feature type="coiled-coil region" evidence="1">
    <location>
        <begin position="416"/>
        <end position="443"/>
    </location>
</feature>
<evidence type="ECO:0000256" key="2">
    <source>
        <dbReference type="SAM" id="MobiDB-lite"/>
    </source>
</evidence>
<name>A0A915DHL6_9BILA</name>
<feature type="coiled-coil region" evidence="1">
    <location>
        <begin position="75"/>
        <end position="157"/>
    </location>
</feature>
<keyword evidence="3" id="KW-1185">Reference proteome</keyword>